<feature type="repeat" description="WD" evidence="4">
    <location>
        <begin position="295"/>
        <end position="330"/>
    </location>
</feature>
<organism evidence="6 7">
    <name type="scientific">Hohenbuehelia grisea</name>
    <dbReference type="NCBI Taxonomy" id="104357"/>
    <lineage>
        <taxon>Eukaryota</taxon>
        <taxon>Fungi</taxon>
        <taxon>Dikarya</taxon>
        <taxon>Basidiomycota</taxon>
        <taxon>Agaricomycotina</taxon>
        <taxon>Agaricomycetes</taxon>
        <taxon>Agaricomycetidae</taxon>
        <taxon>Agaricales</taxon>
        <taxon>Pleurotineae</taxon>
        <taxon>Pleurotaceae</taxon>
        <taxon>Hohenbuehelia</taxon>
    </lineage>
</organism>
<dbReference type="InterPro" id="IPR001680">
    <property type="entry name" value="WD40_rpt"/>
</dbReference>
<evidence type="ECO:0000313" key="6">
    <source>
        <dbReference type="EMBL" id="KAL0955075.1"/>
    </source>
</evidence>
<evidence type="ECO:0000256" key="1">
    <source>
        <dbReference type="ARBA" id="ARBA00022553"/>
    </source>
</evidence>
<evidence type="ECO:0000256" key="3">
    <source>
        <dbReference type="ARBA" id="ARBA00022737"/>
    </source>
</evidence>
<evidence type="ECO:0000256" key="5">
    <source>
        <dbReference type="SAM" id="MobiDB-lite"/>
    </source>
</evidence>
<keyword evidence="1" id="KW-0597">Phosphoprotein</keyword>
<reference evidence="7" key="1">
    <citation type="submission" date="2024-06" db="EMBL/GenBank/DDBJ databases">
        <title>Multi-omics analyses provide insights into the biosynthesis of the anticancer antibiotic pleurotin in Hohenbuehelia grisea.</title>
        <authorList>
            <person name="Weaver J.A."/>
            <person name="Alberti F."/>
        </authorList>
    </citation>
    <scope>NUCLEOTIDE SEQUENCE [LARGE SCALE GENOMIC DNA]</scope>
    <source>
        <strain evidence="7">T-177</strain>
    </source>
</reference>
<dbReference type="InterPro" id="IPR044285">
    <property type="entry name" value="PWP1"/>
</dbReference>
<evidence type="ECO:0000256" key="4">
    <source>
        <dbReference type="PROSITE-ProRule" id="PRU00221"/>
    </source>
</evidence>
<keyword evidence="2 4" id="KW-0853">WD repeat</keyword>
<feature type="repeat" description="WD" evidence="4">
    <location>
        <begin position="349"/>
        <end position="382"/>
    </location>
</feature>
<dbReference type="InterPro" id="IPR020472">
    <property type="entry name" value="WD40_PAC1"/>
</dbReference>
<dbReference type="PROSITE" id="PS50082">
    <property type="entry name" value="WD_REPEATS_2"/>
    <property type="match status" value="3"/>
</dbReference>
<feature type="region of interest" description="Disordered" evidence="5">
    <location>
        <begin position="556"/>
        <end position="602"/>
    </location>
</feature>
<dbReference type="PANTHER" id="PTHR14091:SF0">
    <property type="entry name" value="PERIODIC TRYPTOPHAN PROTEIN 1 HOMOLOG"/>
    <property type="match status" value="1"/>
</dbReference>
<name>A0ABR3JIV7_9AGAR</name>
<dbReference type="SMART" id="SM00320">
    <property type="entry name" value="WD40"/>
    <property type="match status" value="4"/>
</dbReference>
<dbReference type="PROSITE" id="PS00678">
    <property type="entry name" value="WD_REPEATS_1"/>
    <property type="match status" value="2"/>
</dbReference>
<dbReference type="PROSITE" id="PS50294">
    <property type="entry name" value="WD_REPEATS_REGION"/>
    <property type="match status" value="2"/>
</dbReference>
<gene>
    <name evidence="6" type="ORF">HGRIS_003992</name>
</gene>
<accession>A0ABR3JIV7</accession>
<feature type="compositionally biased region" description="Acidic residues" evidence="5">
    <location>
        <begin position="592"/>
        <end position="602"/>
    </location>
</feature>
<dbReference type="PANTHER" id="PTHR14091">
    <property type="entry name" value="PERIODIC TRYPTOPHAN PROTEIN 1"/>
    <property type="match status" value="1"/>
</dbReference>
<dbReference type="Proteomes" id="UP001556367">
    <property type="component" value="Unassembled WGS sequence"/>
</dbReference>
<dbReference type="Gene3D" id="2.130.10.10">
    <property type="entry name" value="YVTN repeat-like/Quinoprotein amine dehydrogenase"/>
    <property type="match status" value="1"/>
</dbReference>
<dbReference type="Pfam" id="PF00400">
    <property type="entry name" value="WD40"/>
    <property type="match status" value="3"/>
</dbReference>
<evidence type="ECO:0000313" key="7">
    <source>
        <dbReference type="Proteomes" id="UP001556367"/>
    </source>
</evidence>
<feature type="region of interest" description="Disordered" evidence="5">
    <location>
        <begin position="52"/>
        <end position="110"/>
    </location>
</feature>
<dbReference type="InterPro" id="IPR019775">
    <property type="entry name" value="WD40_repeat_CS"/>
</dbReference>
<dbReference type="SUPFAM" id="SSF50978">
    <property type="entry name" value="WD40 repeat-like"/>
    <property type="match status" value="1"/>
</dbReference>
<sequence>MPNLISAVGWVAQGVATRNPAKYVLDEAELQRVSTLARIELEDARVELERAHKAASAMRDQGEDMDDADADADNAQDDDGDDAWVDDDQDAMDVDPKPVVNGTKKDSNDLAEYNLDSYDDDADPTAGSGLFSNIKGLTYYRNNEEDPYITLKEDPEDDERGELEVLPTDNLLVAAKTEDDIPQLDIYLYDPSQDNLYVHHDIMLPSFPLCLEWLDFAPPAFTSSSSDTPAARPPGNFIAVGTLEPEIEIWSLDVIDPMYPDAILGRADEDTPEAHVPVATGKKKKKKKPKKVASALRHTDAVLGLSWNRTHRNLLASASADHTVKLWDLSRAGSSGGEHGGAVSAIRSFDVHTDKVQAVQWNAQEPTVLLTGSYDRTVRTFDSRAPDAGVGALLGADVEALRWDPWEPHGFYVSLENGLILNFDARTLPTNPLAGAAGQSARFTLSAHDGAASALDVSPHLRGCIVTGGTDKIVKVWNVSEAGDAASDGKRSVSLVTSRDLGVGKVFSASFSPDDPLVIAAAGSKAALQLWDVAAVSGARKAFSSKLHEAGWRRAAGRWKKADDGTAAAGGGDDDEEESGSKRNGGVIGLVDDAEESEGDEE</sequence>
<proteinExistence type="predicted"/>
<dbReference type="InterPro" id="IPR015943">
    <property type="entry name" value="WD40/YVTN_repeat-like_dom_sf"/>
</dbReference>
<keyword evidence="3" id="KW-0677">Repeat</keyword>
<dbReference type="InterPro" id="IPR036322">
    <property type="entry name" value="WD40_repeat_dom_sf"/>
</dbReference>
<dbReference type="PRINTS" id="PR00320">
    <property type="entry name" value="GPROTEINBRPT"/>
</dbReference>
<evidence type="ECO:0000256" key="2">
    <source>
        <dbReference type="ARBA" id="ARBA00022574"/>
    </source>
</evidence>
<feature type="compositionally biased region" description="Acidic residues" evidence="5">
    <location>
        <begin position="63"/>
        <end position="93"/>
    </location>
</feature>
<protein>
    <submittedName>
        <fullName evidence="6">Uncharacterized protein</fullName>
    </submittedName>
</protein>
<dbReference type="EMBL" id="JASNQZ010000007">
    <property type="protein sequence ID" value="KAL0955075.1"/>
    <property type="molecule type" value="Genomic_DNA"/>
</dbReference>
<keyword evidence="7" id="KW-1185">Reference proteome</keyword>
<feature type="repeat" description="WD" evidence="4">
    <location>
        <begin position="445"/>
        <end position="487"/>
    </location>
</feature>
<comment type="caution">
    <text evidence="6">The sequence shown here is derived from an EMBL/GenBank/DDBJ whole genome shotgun (WGS) entry which is preliminary data.</text>
</comment>